<evidence type="ECO:0000313" key="1">
    <source>
        <dbReference type="EMBL" id="EPS62118.1"/>
    </source>
</evidence>
<organism evidence="1 2">
    <name type="scientific">Genlisea aurea</name>
    <dbReference type="NCBI Taxonomy" id="192259"/>
    <lineage>
        <taxon>Eukaryota</taxon>
        <taxon>Viridiplantae</taxon>
        <taxon>Streptophyta</taxon>
        <taxon>Embryophyta</taxon>
        <taxon>Tracheophyta</taxon>
        <taxon>Spermatophyta</taxon>
        <taxon>Magnoliopsida</taxon>
        <taxon>eudicotyledons</taxon>
        <taxon>Gunneridae</taxon>
        <taxon>Pentapetalae</taxon>
        <taxon>asterids</taxon>
        <taxon>lamiids</taxon>
        <taxon>Lamiales</taxon>
        <taxon>Lentibulariaceae</taxon>
        <taxon>Genlisea</taxon>
    </lineage>
</organism>
<gene>
    <name evidence="1" type="ORF">M569_12676</name>
</gene>
<proteinExistence type="predicted"/>
<sequence length="101" mass="11989">MDLRRDRGCFLETPTAADGGNVTENRLLPRLPHYYASRTRPAQPRYPQPHRFPPRPPYLPRSYLEIIYFRLFAVKVRSMKFFLMFDDIRGVPILHEEVLIS</sequence>
<comment type="caution">
    <text evidence="1">The sequence shown here is derived from an EMBL/GenBank/DDBJ whole genome shotgun (WGS) entry which is preliminary data.</text>
</comment>
<name>S8DH17_9LAMI</name>
<dbReference type="Proteomes" id="UP000015453">
    <property type="component" value="Unassembled WGS sequence"/>
</dbReference>
<dbReference type="EMBL" id="AUSU01006386">
    <property type="protein sequence ID" value="EPS62118.1"/>
    <property type="molecule type" value="Genomic_DNA"/>
</dbReference>
<reference evidence="1 2" key="1">
    <citation type="journal article" date="2013" name="BMC Genomics">
        <title>The miniature genome of a carnivorous plant Genlisea aurea contains a low number of genes and short non-coding sequences.</title>
        <authorList>
            <person name="Leushkin E.V."/>
            <person name="Sutormin R.A."/>
            <person name="Nabieva E.R."/>
            <person name="Penin A.A."/>
            <person name="Kondrashov A.S."/>
            <person name="Logacheva M.D."/>
        </authorList>
    </citation>
    <scope>NUCLEOTIDE SEQUENCE [LARGE SCALE GENOMIC DNA]</scope>
</reference>
<protein>
    <submittedName>
        <fullName evidence="1">Uncharacterized protein</fullName>
    </submittedName>
</protein>
<accession>S8DH17</accession>
<evidence type="ECO:0000313" key="2">
    <source>
        <dbReference type="Proteomes" id="UP000015453"/>
    </source>
</evidence>
<dbReference type="AlphaFoldDB" id="S8DH17"/>
<keyword evidence="2" id="KW-1185">Reference proteome</keyword>